<evidence type="ECO:0000256" key="1">
    <source>
        <dbReference type="SAM" id="MobiDB-lite"/>
    </source>
</evidence>
<dbReference type="GO" id="GO:0016740">
    <property type="term" value="F:transferase activity"/>
    <property type="evidence" value="ECO:0007669"/>
    <property type="project" value="UniProtKB-KW"/>
</dbReference>
<keyword evidence="3" id="KW-1185">Reference proteome</keyword>
<comment type="caution">
    <text evidence="2">The sequence shown here is derived from an EMBL/GenBank/DDBJ whole genome shotgun (WGS) entry which is preliminary data.</text>
</comment>
<evidence type="ECO:0000313" key="3">
    <source>
        <dbReference type="Proteomes" id="UP000298050"/>
    </source>
</evidence>
<proteinExistence type="predicted"/>
<dbReference type="SUPFAM" id="SSF52540">
    <property type="entry name" value="P-loop containing nucleoside triphosphate hydrolases"/>
    <property type="match status" value="1"/>
</dbReference>
<evidence type="ECO:0000313" key="2">
    <source>
        <dbReference type="EMBL" id="TGD71377.1"/>
    </source>
</evidence>
<gene>
    <name evidence="2" type="ORF">E4634_19085</name>
</gene>
<feature type="compositionally biased region" description="Low complexity" evidence="1">
    <location>
        <begin position="1"/>
        <end position="19"/>
    </location>
</feature>
<dbReference type="InterPro" id="IPR027417">
    <property type="entry name" value="P-loop_NTPase"/>
</dbReference>
<organism evidence="2 3">
    <name type="scientific">Mangrovimicrobium sediminis</name>
    <dbReference type="NCBI Taxonomy" id="2562682"/>
    <lineage>
        <taxon>Bacteria</taxon>
        <taxon>Pseudomonadati</taxon>
        <taxon>Pseudomonadota</taxon>
        <taxon>Gammaproteobacteria</taxon>
        <taxon>Cellvibrionales</taxon>
        <taxon>Halieaceae</taxon>
        <taxon>Mangrovimicrobium</taxon>
    </lineage>
</organism>
<dbReference type="EMBL" id="SRLE01000014">
    <property type="protein sequence ID" value="TGD71377.1"/>
    <property type="molecule type" value="Genomic_DNA"/>
</dbReference>
<dbReference type="Pfam" id="PF13469">
    <property type="entry name" value="Sulfotransfer_3"/>
    <property type="match status" value="1"/>
</dbReference>
<dbReference type="PANTHER" id="PTHR36451:SF1">
    <property type="entry name" value="OMEGA-HYDROXY-BETA-DIHYDROMENAQUINONE-9 SULFOTRANSFERASE STF3"/>
    <property type="match status" value="1"/>
</dbReference>
<dbReference type="Gene3D" id="3.40.50.300">
    <property type="entry name" value="P-loop containing nucleotide triphosphate hydrolases"/>
    <property type="match status" value="1"/>
</dbReference>
<reference evidence="2 3" key="1">
    <citation type="submission" date="2019-04" db="EMBL/GenBank/DDBJ databases">
        <title>Taxonomy of novel Haliea sp. from mangrove soil of West Coast of India.</title>
        <authorList>
            <person name="Verma A."/>
            <person name="Kumar P."/>
            <person name="Krishnamurthi S."/>
        </authorList>
    </citation>
    <scope>NUCLEOTIDE SEQUENCE [LARGE SCALE GENOMIC DNA]</scope>
    <source>
        <strain evidence="2 3">SAOS-164</strain>
    </source>
</reference>
<keyword evidence="2" id="KW-0808">Transferase</keyword>
<dbReference type="OrthoDB" id="9777890at2"/>
<sequence length="413" mass="46087">MRRAATTAPASTSTTASPRGSGVLDADAIRREAEQREGREDADAASLQDNLRALVASINADSGLPDWGEAITHNGLVDRFADRLAAQRWVTDYPEIAAEVIDRPVFLTGLPRSGTTFFQYLFDRDDRFRLIRTWEAITPQPPPGFDPASVQQRKREEAERRAAARPMVEGFDALHLMDADGPEECHAFMEHASAAAGFHNLLDVPGYFDYLRDDLDFTAAYAVHKRQLQLLQWRTPACRWALKYPAHVLAMDAILRVHPSASFVMTHRDPVQTLASLCKLTHLLRSARCDTPAEPARVGRQMRAFMRLHIDRILAFARGADANRVVHVDYYRLLDDPAGAMREVHAGLGIDSPQAVRDAVARWHRDNPKGARGANPYALEEYGLVAEEVAEDYGDYMDFFDIPREAVGLARGS</sequence>
<feature type="region of interest" description="Disordered" evidence="1">
    <location>
        <begin position="1"/>
        <end position="27"/>
    </location>
</feature>
<protein>
    <submittedName>
        <fullName evidence="2">Sulfotransferase</fullName>
    </submittedName>
</protein>
<dbReference type="AlphaFoldDB" id="A0A4Z0LW21"/>
<name>A0A4Z0LW21_9GAMM</name>
<dbReference type="Proteomes" id="UP000298050">
    <property type="component" value="Unassembled WGS sequence"/>
</dbReference>
<dbReference type="PANTHER" id="PTHR36451">
    <property type="entry name" value="PAPS-DEPENDENT SULFOTRANSFERASE STF3"/>
    <property type="match status" value="1"/>
</dbReference>
<accession>A0A4Z0LW21</accession>
<dbReference type="InterPro" id="IPR052736">
    <property type="entry name" value="Stf3_sulfotransferase"/>
</dbReference>